<comment type="catalytic activity">
    <reaction evidence="9">
        <text>N-terminal L-prolyl-L-prolyl-L-lysyl-[protein] + 2 S-adenosyl-L-methionine = N-terminal N,N-dimethyl-L-prolyl-L-prolyl-L-lysyl-[protein] + 2 S-adenosyl-L-homocysteine + 2 H(+)</text>
        <dbReference type="Rhea" id="RHEA:54736"/>
        <dbReference type="Rhea" id="RHEA-COMP:13787"/>
        <dbReference type="Rhea" id="RHEA-COMP:13974"/>
        <dbReference type="ChEBI" id="CHEBI:15378"/>
        <dbReference type="ChEBI" id="CHEBI:57856"/>
        <dbReference type="ChEBI" id="CHEBI:59789"/>
        <dbReference type="ChEBI" id="CHEBI:138059"/>
        <dbReference type="ChEBI" id="CHEBI:138318"/>
        <dbReference type="EC" id="2.1.1.244"/>
    </reaction>
</comment>
<dbReference type="PANTHER" id="PTHR12753">
    <property type="entry name" value="AD-003 - RELATED"/>
    <property type="match status" value="1"/>
</dbReference>
<evidence type="ECO:0000256" key="5">
    <source>
        <dbReference type="ARBA" id="ARBA00039112"/>
    </source>
</evidence>
<feature type="binding site" evidence="11">
    <location>
        <begin position="131"/>
        <end position="132"/>
    </location>
    <ligand>
        <name>S-adenosyl-L-methionine</name>
        <dbReference type="ChEBI" id="CHEBI:59789"/>
    </ligand>
</feature>
<feature type="binding site" evidence="11">
    <location>
        <position position="177"/>
    </location>
    <ligand>
        <name>S-adenosyl-L-methionine</name>
        <dbReference type="ChEBI" id="CHEBI:59789"/>
    </ligand>
</feature>
<dbReference type="SUPFAM" id="SSF53335">
    <property type="entry name" value="S-adenosyl-L-methionine-dependent methyltransferases"/>
    <property type="match status" value="1"/>
</dbReference>
<feature type="binding site" evidence="11">
    <location>
        <position position="76"/>
    </location>
    <ligand>
        <name>S-adenosyl-L-methionine</name>
        <dbReference type="ChEBI" id="CHEBI:59789"/>
    </ligand>
</feature>
<dbReference type="AlphaFoldDB" id="A0A8H5LXW4"/>
<dbReference type="InterPro" id="IPR008576">
    <property type="entry name" value="MeTrfase_NTM1"/>
</dbReference>
<evidence type="ECO:0000256" key="9">
    <source>
        <dbReference type="ARBA" id="ARBA00047885"/>
    </source>
</evidence>
<evidence type="ECO:0000256" key="1">
    <source>
        <dbReference type="ARBA" id="ARBA00009059"/>
    </source>
</evidence>
<sequence>MQRPVVQDGIEYWNSQAASVDGVLGGFGTGSLPRVESLGSRLFLLNLYPELCKVSSAIKPLDTSPPARPYRALDVGAGVGRVTSDVLLHLVDHVLLLEPVTQFIQKAFTTADNWPSLATKSKSVTFVQGVLQAFQPSTPLKPLPDVAEPSMTLLGRKGTPDEQLSDINSGFDIVWSQWCLGHLDEPDLVAFLQRSKSALRNPEQGKSLIVVKENLCSNAEDGGPRIVFDDSDSSYTRSDMAWKAAFKRAGLRLIREQIQEGLPEGLYPVKMYALK</sequence>
<dbReference type="InterPro" id="IPR029063">
    <property type="entry name" value="SAM-dependent_MTases_sf"/>
</dbReference>
<evidence type="ECO:0000256" key="10">
    <source>
        <dbReference type="ARBA" id="ARBA00048167"/>
    </source>
</evidence>
<keyword evidence="3" id="KW-0808">Transferase</keyword>
<dbReference type="Pfam" id="PF05891">
    <property type="entry name" value="Methyltransf_PK"/>
    <property type="match status" value="2"/>
</dbReference>
<dbReference type="Gene3D" id="3.40.50.150">
    <property type="entry name" value="Vaccinia Virus protein VP39"/>
    <property type="match status" value="1"/>
</dbReference>
<dbReference type="EC" id="2.1.1.244" evidence="5"/>
<comment type="caution">
    <text evidence="12">The sequence shown here is derived from an EMBL/GenBank/DDBJ whole genome shotgun (WGS) entry which is preliminary data.</text>
</comment>
<evidence type="ECO:0000256" key="7">
    <source>
        <dbReference type="ARBA" id="ARBA00043129"/>
    </source>
</evidence>
<keyword evidence="2" id="KW-0489">Methyltransferase</keyword>
<evidence type="ECO:0000256" key="3">
    <source>
        <dbReference type="ARBA" id="ARBA00022679"/>
    </source>
</evidence>
<evidence type="ECO:0000313" key="12">
    <source>
        <dbReference type="EMBL" id="KAF5373553.1"/>
    </source>
</evidence>
<feature type="binding site" evidence="11">
    <location>
        <position position="81"/>
    </location>
    <ligand>
        <name>S-adenosyl-L-methionine</name>
        <dbReference type="ChEBI" id="CHEBI:59789"/>
    </ligand>
</feature>
<comment type="catalytic activity">
    <reaction evidence="8">
        <text>N-terminal L-seryl-L-prolyl-L-lysyl-[protein] + 3 S-adenosyl-L-methionine = N-terminal N,N,N-trimethyl-L-seryl-L-prolyl-L-lysyl-[protein] + 3 S-adenosyl-L-homocysteine + 3 H(+)</text>
        <dbReference type="Rhea" id="RHEA:54724"/>
        <dbReference type="Rhea" id="RHEA-COMP:13789"/>
        <dbReference type="Rhea" id="RHEA-COMP:13973"/>
        <dbReference type="ChEBI" id="CHEBI:15378"/>
        <dbReference type="ChEBI" id="CHEBI:57856"/>
        <dbReference type="ChEBI" id="CHEBI:59789"/>
        <dbReference type="ChEBI" id="CHEBI:138061"/>
        <dbReference type="ChEBI" id="CHEBI:138317"/>
        <dbReference type="EC" id="2.1.1.244"/>
    </reaction>
</comment>
<dbReference type="EMBL" id="JAACJM010000003">
    <property type="protein sequence ID" value="KAF5373553.1"/>
    <property type="molecule type" value="Genomic_DNA"/>
</dbReference>
<dbReference type="OrthoDB" id="1298661at2759"/>
<evidence type="ECO:0000256" key="2">
    <source>
        <dbReference type="ARBA" id="ARBA00022603"/>
    </source>
</evidence>
<proteinExistence type="inferred from homology"/>
<organism evidence="12 13">
    <name type="scientific">Tetrapyrgos nigripes</name>
    <dbReference type="NCBI Taxonomy" id="182062"/>
    <lineage>
        <taxon>Eukaryota</taxon>
        <taxon>Fungi</taxon>
        <taxon>Dikarya</taxon>
        <taxon>Basidiomycota</taxon>
        <taxon>Agaricomycotina</taxon>
        <taxon>Agaricomycetes</taxon>
        <taxon>Agaricomycetidae</taxon>
        <taxon>Agaricales</taxon>
        <taxon>Marasmiineae</taxon>
        <taxon>Marasmiaceae</taxon>
        <taxon>Tetrapyrgos</taxon>
    </lineage>
</organism>
<dbReference type="PANTHER" id="PTHR12753:SF0">
    <property type="entry name" value="ALPHA N-TERMINAL PROTEIN METHYLTRANSFERASE 1"/>
    <property type="match status" value="1"/>
</dbReference>
<keyword evidence="13" id="KW-1185">Reference proteome</keyword>
<comment type="catalytic activity">
    <reaction evidence="10">
        <text>N-terminal L-alanyl-L-prolyl-L-lysyl-[protein] + 3 S-adenosyl-L-methionine = N-terminal N,N,N-trimethyl-L-alanyl-L-prolyl-L-lysyl-[protein] + 3 S-adenosyl-L-homocysteine + 3 H(+)</text>
        <dbReference type="Rhea" id="RHEA:54712"/>
        <dbReference type="Rhea" id="RHEA-COMP:13785"/>
        <dbReference type="Rhea" id="RHEA-COMP:13971"/>
        <dbReference type="ChEBI" id="CHEBI:15378"/>
        <dbReference type="ChEBI" id="CHEBI:57856"/>
        <dbReference type="ChEBI" id="CHEBI:59789"/>
        <dbReference type="ChEBI" id="CHEBI:138057"/>
        <dbReference type="ChEBI" id="CHEBI:138315"/>
        <dbReference type="EC" id="2.1.1.244"/>
    </reaction>
</comment>
<gene>
    <name evidence="12" type="ORF">D9758_000594</name>
</gene>
<name>A0A8H5LXW4_9AGAR</name>
<accession>A0A8H5LXW4</accession>
<evidence type="ECO:0000256" key="6">
    <source>
        <dbReference type="ARBA" id="ARBA00039449"/>
    </source>
</evidence>
<dbReference type="GO" id="GO:0005737">
    <property type="term" value="C:cytoplasm"/>
    <property type="evidence" value="ECO:0007669"/>
    <property type="project" value="TreeGrafter"/>
</dbReference>
<keyword evidence="4 11" id="KW-0949">S-adenosyl-L-methionine</keyword>
<dbReference type="PIRSF" id="PIRSF016958">
    <property type="entry name" value="DUF858_MeTrfase_lik"/>
    <property type="match status" value="1"/>
</dbReference>
<evidence type="ECO:0000256" key="11">
    <source>
        <dbReference type="PIRSR" id="PIRSR016958-1"/>
    </source>
</evidence>
<protein>
    <recommendedName>
        <fullName evidence="6">Alpha N-terminal protein methyltransferase 1</fullName>
        <ecNumber evidence="5">2.1.1.244</ecNumber>
    </recommendedName>
    <alternativeName>
        <fullName evidence="7">X-Pro-Lys N-terminal protein methyltransferase 1</fullName>
    </alternativeName>
</protein>
<comment type="similarity">
    <text evidence="1">Belongs to the methyltransferase superfamily. NTM1 family.</text>
</comment>
<evidence type="ECO:0000313" key="13">
    <source>
        <dbReference type="Proteomes" id="UP000559256"/>
    </source>
</evidence>
<dbReference type="GO" id="GO:0071885">
    <property type="term" value="F:N-terminal protein N-methyltransferase activity"/>
    <property type="evidence" value="ECO:0007669"/>
    <property type="project" value="UniProtKB-EC"/>
</dbReference>
<dbReference type="Proteomes" id="UP000559256">
    <property type="component" value="Unassembled WGS sequence"/>
</dbReference>
<evidence type="ECO:0000256" key="8">
    <source>
        <dbReference type="ARBA" id="ARBA00047306"/>
    </source>
</evidence>
<dbReference type="GO" id="GO:0032259">
    <property type="term" value="P:methylation"/>
    <property type="evidence" value="ECO:0007669"/>
    <property type="project" value="UniProtKB-KW"/>
</dbReference>
<reference evidence="12 13" key="1">
    <citation type="journal article" date="2020" name="ISME J.">
        <title>Uncovering the hidden diversity of litter-decomposition mechanisms in mushroom-forming fungi.</title>
        <authorList>
            <person name="Floudas D."/>
            <person name="Bentzer J."/>
            <person name="Ahren D."/>
            <person name="Johansson T."/>
            <person name="Persson P."/>
            <person name="Tunlid A."/>
        </authorList>
    </citation>
    <scope>NUCLEOTIDE SEQUENCE [LARGE SCALE GENOMIC DNA]</scope>
    <source>
        <strain evidence="12 13">CBS 291.85</strain>
    </source>
</reference>
<evidence type="ECO:0000256" key="4">
    <source>
        <dbReference type="ARBA" id="ARBA00022691"/>
    </source>
</evidence>